<gene>
    <name evidence="1" type="ORF">ACK3FC_03270</name>
</gene>
<evidence type="ECO:0008006" key="3">
    <source>
        <dbReference type="Google" id="ProtNLM"/>
    </source>
</evidence>
<keyword evidence="2" id="KW-1185">Reference proteome</keyword>
<reference evidence="1 2" key="1">
    <citation type="submission" date="2024-12" db="EMBL/GenBank/DDBJ databases">
        <authorList>
            <person name="Alaofin S."/>
            <person name="Velasco D."/>
            <person name="Li D."/>
            <person name="Baldwin T."/>
            <person name="Liu Z."/>
            <person name="Schachterle J.K."/>
        </authorList>
    </citation>
    <scope>NUCLEOTIDE SEQUENCE [LARGE SCALE GENOMIC DNA]</scope>
    <source>
        <strain evidence="1 2">B1</strain>
    </source>
</reference>
<comment type="caution">
    <text evidence="1">The sequence shown here is derived from an EMBL/GenBank/DDBJ whole genome shotgun (WGS) entry which is preliminary data.</text>
</comment>
<dbReference type="EMBL" id="JBKAMQ010000002">
    <property type="protein sequence ID" value="MFN6506279.1"/>
    <property type="molecule type" value="Genomic_DNA"/>
</dbReference>
<proteinExistence type="predicted"/>
<accession>A0ABW9KSV8</accession>
<protein>
    <recommendedName>
        <fullName evidence="3">HK97 gp10 family phage protein</fullName>
    </recommendedName>
</protein>
<evidence type="ECO:0000313" key="1">
    <source>
        <dbReference type="EMBL" id="MFN6506279.1"/>
    </source>
</evidence>
<sequence length="141" mass="15302">MASKFGDQVRAFAEKAKLRQELLFRESAQKVMDEANTPEGQGGRMPVDTGFLRNSAVASTSGVPGSGGTEPALVFAQMQIGQAVWAGWTAAYALRMEHGYYGEDKLGRVYAQTGKGFLRAATQRWDFIVNEVATAVKARIP</sequence>
<dbReference type="Proteomes" id="UP001635788">
    <property type="component" value="Unassembled WGS sequence"/>
</dbReference>
<evidence type="ECO:0000313" key="2">
    <source>
        <dbReference type="Proteomes" id="UP001635788"/>
    </source>
</evidence>
<dbReference type="RefSeq" id="WP_230950568.1">
    <property type="nucleotide sequence ID" value="NZ_CP064004.1"/>
</dbReference>
<organism evidence="1 2">
    <name type="scientific">Xanthomonas translucens pv. translucens</name>
    <dbReference type="NCBI Taxonomy" id="134875"/>
    <lineage>
        <taxon>Bacteria</taxon>
        <taxon>Pseudomonadati</taxon>
        <taxon>Pseudomonadota</taxon>
        <taxon>Gammaproteobacteria</taxon>
        <taxon>Lysobacterales</taxon>
        <taxon>Lysobacteraceae</taxon>
        <taxon>Xanthomonas</taxon>
        <taxon>Xanthomonas translucens group</taxon>
    </lineage>
</organism>
<name>A0ABW9KSV8_XANCT</name>